<proteinExistence type="inferred from homology"/>
<evidence type="ECO:0000313" key="11">
    <source>
        <dbReference type="Proteomes" id="UP000177197"/>
    </source>
</evidence>
<dbReference type="InterPro" id="IPR029044">
    <property type="entry name" value="Nucleotide-diphossugar_trans"/>
</dbReference>
<evidence type="ECO:0000256" key="4">
    <source>
        <dbReference type="ARBA" id="ARBA00022679"/>
    </source>
</evidence>
<evidence type="ECO:0000256" key="1">
    <source>
        <dbReference type="ARBA" id="ARBA00001946"/>
    </source>
</evidence>
<name>A0A1F5CD52_9BACT</name>
<evidence type="ECO:0000256" key="8">
    <source>
        <dbReference type="ARBA" id="ARBA00049336"/>
    </source>
</evidence>
<comment type="caution">
    <text evidence="10">The sequence shown here is derived from an EMBL/GenBank/DDBJ whole genome shotgun (WGS) entry which is preliminary data.</text>
</comment>
<dbReference type="Pfam" id="PF00483">
    <property type="entry name" value="NTP_transferase"/>
    <property type="match status" value="1"/>
</dbReference>
<keyword evidence="10" id="KW-0167">Capsid protein</keyword>
<evidence type="ECO:0000256" key="3">
    <source>
        <dbReference type="ARBA" id="ARBA00012461"/>
    </source>
</evidence>
<dbReference type="EMBL" id="MEYV01000001">
    <property type="protein sequence ID" value="OGD40762.1"/>
    <property type="molecule type" value="Genomic_DNA"/>
</dbReference>
<keyword evidence="4" id="KW-0808">Transferase</keyword>
<dbReference type="PANTHER" id="PTHR43532">
    <property type="entry name" value="GLUCOSE-1-PHOSPHATE THYMIDYLYLTRANSFERASE"/>
    <property type="match status" value="1"/>
</dbReference>
<evidence type="ECO:0000259" key="9">
    <source>
        <dbReference type="Pfam" id="PF00483"/>
    </source>
</evidence>
<dbReference type="InterPro" id="IPR005907">
    <property type="entry name" value="G1P_thy_trans_s"/>
</dbReference>
<keyword evidence="7" id="KW-0460">Magnesium</keyword>
<evidence type="ECO:0000256" key="6">
    <source>
        <dbReference type="ARBA" id="ARBA00022723"/>
    </source>
</evidence>
<evidence type="ECO:0000313" key="10">
    <source>
        <dbReference type="EMBL" id="OGD40762.1"/>
    </source>
</evidence>
<gene>
    <name evidence="10" type="ORF">A3I30_01665</name>
</gene>
<reference evidence="10 11" key="1">
    <citation type="journal article" date="2016" name="Nat. Commun.">
        <title>Thousands of microbial genomes shed light on interconnected biogeochemical processes in an aquifer system.</title>
        <authorList>
            <person name="Anantharaman K."/>
            <person name="Brown C.T."/>
            <person name="Hug L.A."/>
            <person name="Sharon I."/>
            <person name="Castelle C.J."/>
            <person name="Probst A.J."/>
            <person name="Thomas B.C."/>
            <person name="Singh A."/>
            <person name="Wilkins M.J."/>
            <person name="Karaoz U."/>
            <person name="Brodie E.L."/>
            <person name="Williams K.H."/>
            <person name="Hubbard S.S."/>
            <person name="Banfield J.F."/>
        </authorList>
    </citation>
    <scope>NUCLEOTIDE SEQUENCE [LARGE SCALE GENOMIC DNA]</scope>
</reference>
<evidence type="ECO:0000256" key="7">
    <source>
        <dbReference type="ARBA" id="ARBA00022842"/>
    </source>
</evidence>
<sequence>MKGVIAAGGLGTRLRPLTHITNKHLLPVFDKPMILYPMETLRKSGIEEIMIVCGREHAGHFMNFLGSGAEYGVNLSYSIQGKDDAGIADVLKYAKDFAKKDNIAFILGDNIFENDFVKAVNKFKKGTTIFLKEVNDPERFGTPVFDKTGKKILEIKEKPLKPTSKYAQVGFYLFDNRVFDMLKDLKPSSRGQLEIVDAVNRYIKSGDSQHEFVKGFWSDAGTVESLLKASNWVAGEKDE</sequence>
<evidence type="ECO:0000256" key="5">
    <source>
        <dbReference type="ARBA" id="ARBA00022695"/>
    </source>
</evidence>
<comment type="cofactor">
    <cofactor evidence="1">
        <name>Mg(2+)</name>
        <dbReference type="ChEBI" id="CHEBI:18420"/>
    </cofactor>
</comment>
<dbReference type="Proteomes" id="UP000177197">
    <property type="component" value="Unassembled WGS sequence"/>
</dbReference>
<comment type="catalytic activity">
    <reaction evidence="8">
        <text>dTTP + alpha-D-glucose 1-phosphate + H(+) = dTDP-alpha-D-glucose + diphosphate</text>
        <dbReference type="Rhea" id="RHEA:15225"/>
        <dbReference type="ChEBI" id="CHEBI:15378"/>
        <dbReference type="ChEBI" id="CHEBI:33019"/>
        <dbReference type="ChEBI" id="CHEBI:37568"/>
        <dbReference type="ChEBI" id="CHEBI:57477"/>
        <dbReference type="ChEBI" id="CHEBI:58601"/>
        <dbReference type="EC" id="2.7.7.24"/>
    </reaction>
</comment>
<dbReference type="Gene3D" id="3.90.550.10">
    <property type="entry name" value="Spore Coat Polysaccharide Biosynthesis Protein SpsA, Chain A"/>
    <property type="match status" value="1"/>
</dbReference>
<dbReference type="SUPFAM" id="SSF53448">
    <property type="entry name" value="Nucleotide-diphospho-sugar transferases"/>
    <property type="match status" value="1"/>
</dbReference>
<dbReference type="EC" id="2.7.7.24" evidence="3"/>
<comment type="similarity">
    <text evidence="2">Belongs to the glucose-1-phosphate thymidylyltransferase family.</text>
</comment>
<dbReference type="AlphaFoldDB" id="A0A1F5CD52"/>
<dbReference type="GO" id="GO:0046872">
    <property type="term" value="F:metal ion binding"/>
    <property type="evidence" value="ECO:0007669"/>
    <property type="project" value="UniProtKB-KW"/>
</dbReference>
<dbReference type="GO" id="GO:0008879">
    <property type="term" value="F:glucose-1-phosphate thymidylyltransferase activity"/>
    <property type="evidence" value="ECO:0007669"/>
    <property type="project" value="UniProtKB-EC"/>
</dbReference>
<keyword evidence="10" id="KW-0946">Virion</keyword>
<evidence type="ECO:0000256" key="2">
    <source>
        <dbReference type="ARBA" id="ARBA00010480"/>
    </source>
</evidence>
<organism evidence="10 11">
    <name type="scientific">Candidatus Azambacteria bacterium RIFCSPLOWO2_02_FULL_44_14</name>
    <dbReference type="NCBI Taxonomy" id="1797306"/>
    <lineage>
        <taxon>Bacteria</taxon>
        <taxon>Candidatus Azamiibacteriota</taxon>
    </lineage>
</organism>
<feature type="domain" description="Nucleotidyl transferase" evidence="9">
    <location>
        <begin position="2"/>
        <end position="232"/>
    </location>
</feature>
<keyword evidence="5" id="KW-0548">Nucleotidyltransferase</keyword>
<keyword evidence="6" id="KW-0479">Metal-binding</keyword>
<accession>A0A1F5CD52</accession>
<dbReference type="InterPro" id="IPR005835">
    <property type="entry name" value="NTP_transferase_dom"/>
</dbReference>
<dbReference type="PANTHER" id="PTHR43532:SF1">
    <property type="entry name" value="GLUCOSE-1-PHOSPHATE THYMIDYLYLTRANSFERASE 1"/>
    <property type="match status" value="1"/>
</dbReference>
<protein>
    <recommendedName>
        <fullName evidence="3">glucose-1-phosphate thymidylyltransferase</fullName>
        <ecNumber evidence="3">2.7.7.24</ecNumber>
    </recommendedName>
</protein>